<feature type="transmembrane region" description="Helical" evidence="2">
    <location>
        <begin position="140"/>
        <end position="159"/>
    </location>
</feature>
<feature type="compositionally biased region" description="Basic and acidic residues" evidence="1">
    <location>
        <begin position="64"/>
        <end position="74"/>
    </location>
</feature>
<sequence length="712" mass="79292">MTTPQSKQPDEPAGHDSDHETDSRTSADVQRHDRETIEAEEEAERLLTGEDEKAQDVGGLAHIFQRDGKEDDHKRSRRRHRKTGRRSRGGNDESELLYKVEEGGRSSSAESSANSSEVDLGRMREVHAKRKSKCSRVGKFAAIYVGISVAFVALLFGAYKATRSTKSVEETEPVTIAKTLSNGTHEFAPTTILISLDGFRADFLHRGLTPTLGSFIKQGVSPKYMNPSFPSLTFPNHFTLVTGMHPESHGIVGNTFWDPVMAQGFTYHDPSKSMKPEYWNAEPIWETAELQDVRSAIHMWPGSEAHIGTKEPAFVDKYKGDEKLENKVARVLGWLDLPGPNDPGASKESPRPQLILKYVPNVDSDGHAYGPNSTYIRSTIAEVDGMLGQLFSGLEERNLTNVVNVVVVSDHGMATTSNQRLIQLEDLLDPDLIEHIDGWPLYGLRPKDQSPEQLDTIYQQLLTKAALPQYKGTFDVYLRDKNMPARYHFTQNSRIAPLWIVPKPGWAIVTKGEFNIAESVEDYNPRGLHGYDNQNPLMRAIFIARGPAFPHEANSQVAPFQNIEVYNIVCDSLGIEPRPNNGTVRLPFRTMGTHGEDDDLEIPEDPPDIDFGAQLLPPDLPGVEGLPPPPIQGSDDPPAMEEGEGQDEAFNPQPETERPVVEDGESQDEQDRSWVEWINGKLKDVKVWATGLFGGTKEDPKGAEETRHGEDW</sequence>
<feature type="compositionally biased region" description="Acidic residues" evidence="1">
    <location>
        <begin position="596"/>
        <end position="608"/>
    </location>
</feature>
<evidence type="ECO:0000313" key="3">
    <source>
        <dbReference type="EMBL" id="KAK4507817.1"/>
    </source>
</evidence>
<dbReference type="CDD" id="cd16018">
    <property type="entry name" value="Enpp"/>
    <property type="match status" value="1"/>
</dbReference>
<dbReference type="SUPFAM" id="SSF53649">
    <property type="entry name" value="Alkaline phosphatase-like"/>
    <property type="match status" value="1"/>
</dbReference>
<protein>
    <submittedName>
        <fullName evidence="3">Uncharacterized protein</fullName>
    </submittedName>
</protein>
<feature type="compositionally biased region" description="Basic and acidic residues" evidence="1">
    <location>
        <begin position="696"/>
        <end position="712"/>
    </location>
</feature>
<gene>
    <name evidence="3" type="ORF">PRZ48_001552</name>
</gene>
<feature type="compositionally biased region" description="Low complexity" evidence="1">
    <location>
        <begin position="106"/>
        <end position="117"/>
    </location>
</feature>
<feature type="region of interest" description="Disordered" evidence="1">
    <location>
        <begin position="1"/>
        <end position="118"/>
    </location>
</feature>
<evidence type="ECO:0000313" key="4">
    <source>
        <dbReference type="Proteomes" id="UP001305779"/>
    </source>
</evidence>
<evidence type="ECO:0000256" key="2">
    <source>
        <dbReference type="SAM" id="Phobius"/>
    </source>
</evidence>
<dbReference type="Pfam" id="PF01663">
    <property type="entry name" value="Phosphodiest"/>
    <property type="match status" value="1"/>
</dbReference>
<proteinExistence type="predicted"/>
<dbReference type="PANTHER" id="PTHR10151">
    <property type="entry name" value="ECTONUCLEOTIDE PYROPHOSPHATASE/PHOSPHODIESTERASE"/>
    <property type="match status" value="1"/>
</dbReference>
<accession>A0ABR0F286</accession>
<reference evidence="3 4" key="1">
    <citation type="journal article" date="2023" name="G3 (Bethesda)">
        <title>A chromosome-level genome assembly of Zasmidium syzygii isolated from banana leaves.</title>
        <authorList>
            <person name="van Westerhoven A.C."/>
            <person name="Mehrabi R."/>
            <person name="Talebi R."/>
            <person name="Steentjes M.B.F."/>
            <person name="Corcolon B."/>
            <person name="Chong P.A."/>
            <person name="Kema G.H.J."/>
            <person name="Seidl M.F."/>
        </authorList>
    </citation>
    <scope>NUCLEOTIDE SEQUENCE [LARGE SCALE GENOMIC DNA]</scope>
    <source>
        <strain evidence="3 4">P124</strain>
    </source>
</reference>
<dbReference type="InterPro" id="IPR017850">
    <property type="entry name" value="Alkaline_phosphatase_core_sf"/>
</dbReference>
<name>A0ABR0F286_ZASCE</name>
<dbReference type="Gene3D" id="3.40.720.10">
    <property type="entry name" value="Alkaline Phosphatase, subunit A"/>
    <property type="match status" value="1"/>
</dbReference>
<dbReference type="EMBL" id="JAXOVC010000001">
    <property type="protein sequence ID" value="KAK4507817.1"/>
    <property type="molecule type" value="Genomic_DNA"/>
</dbReference>
<keyword evidence="4" id="KW-1185">Reference proteome</keyword>
<feature type="compositionally biased region" description="Basic and acidic residues" evidence="1">
    <location>
        <begin position="44"/>
        <end position="55"/>
    </location>
</feature>
<feature type="compositionally biased region" description="Acidic residues" evidence="1">
    <location>
        <begin position="638"/>
        <end position="647"/>
    </location>
</feature>
<evidence type="ECO:0000256" key="1">
    <source>
        <dbReference type="SAM" id="MobiDB-lite"/>
    </source>
</evidence>
<dbReference type="InterPro" id="IPR002591">
    <property type="entry name" value="Phosphodiest/P_Trfase"/>
</dbReference>
<dbReference type="Proteomes" id="UP001305779">
    <property type="component" value="Unassembled WGS sequence"/>
</dbReference>
<feature type="compositionally biased region" description="Basic residues" evidence="1">
    <location>
        <begin position="75"/>
        <end position="88"/>
    </location>
</feature>
<dbReference type="Gene3D" id="3.30.1360.180">
    <property type="match status" value="1"/>
</dbReference>
<keyword evidence="2" id="KW-0812">Transmembrane</keyword>
<keyword evidence="2" id="KW-0472">Membrane</keyword>
<feature type="region of interest" description="Disordered" evidence="1">
    <location>
        <begin position="579"/>
        <end position="675"/>
    </location>
</feature>
<organism evidence="3 4">
    <name type="scientific">Zasmidium cellare</name>
    <name type="common">Wine cellar mold</name>
    <name type="synonym">Racodium cellare</name>
    <dbReference type="NCBI Taxonomy" id="395010"/>
    <lineage>
        <taxon>Eukaryota</taxon>
        <taxon>Fungi</taxon>
        <taxon>Dikarya</taxon>
        <taxon>Ascomycota</taxon>
        <taxon>Pezizomycotina</taxon>
        <taxon>Dothideomycetes</taxon>
        <taxon>Dothideomycetidae</taxon>
        <taxon>Mycosphaerellales</taxon>
        <taxon>Mycosphaerellaceae</taxon>
        <taxon>Zasmidium</taxon>
    </lineage>
</organism>
<feature type="compositionally biased region" description="Basic and acidic residues" evidence="1">
    <location>
        <begin position="8"/>
        <end position="37"/>
    </location>
</feature>
<comment type="caution">
    <text evidence="3">The sequence shown here is derived from an EMBL/GenBank/DDBJ whole genome shotgun (WGS) entry which is preliminary data.</text>
</comment>
<dbReference type="PANTHER" id="PTHR10151:SF120">
    <property type="entry name" value="BIS(5'-ADENOSYL)-TRIPHOSPHATASE"/>
    <property type="match status" value="1"/>
</dbReference>
<feature type="region of interest" description="Disordered" evidence="1">
    <location>
        <begin position="691"/>
        <end position="712"/>
    </location>
</feature>
<keyword evidence="2" id="KW-1133">Transmembrane helix</keyword>